<evidence type="ECO:0000256" key="2">
    <source>
        <dbReference type="ARBA" id="ARBA00022723"/>
    </source>
</evidence>
<evidence type="ECO:0000259" key="6">
    <source>
        <dbReference type="PROSITE" id="PS51891"/>
    </source>
</evidence>
<dbReference type="GO" id="GO:0046872">
    <property type="term" value="F:metal ion binding"/>
    <property type="evidence" value="ECO:0007669"/>
    <property type="project" value="UniProtKB-KW"/>
</dbReference>
<evidence type="ECO:0000256" key="4">
    <source>
        <dbReference type="ARBA" id="ARBA00023239"/>
    </source>
</evidence>
<dbReference type="Pfam" id="PF04828">
    <property type="entry name" value="GFA"/>
    <property type="match status" value="1"/>
</dbReference>
<keyword evidence="5" id="KW-0732">Signal</keyword>
<accession>A0A9P7KL87</accession>
<dbReference type="Gene3D" id="3.90.1590.10">
    <property type="entry name" value="glutathione-dependent formaldehyde- activating enzyme (gfa)"/>
    <property type="match status" value="1"/>
</dbReference>
<protein>
    <recommendedName>
        <fullName evidence="6">CENP-V/GFA domain-containing protein</fullName>
    </recommendedName>
</protein>
<dbReference type="EMBL" id="JAGPUO010000018">
    <property type="protein sequence ID" value="KAG5657116.1"/>
    <property type="molecule type" value="Genomic_DNA"/>
</dbReference>
<keyword evidence="4" id="KW-0456">Lyase</keyword>
<comment type="caution">
    <text evidence="7">The sequence shown here is derived from an EMBL/GenBank/DDBJ whole genome shotgun (WGS) entry which is preliminary data.</text>
</comment>
<dbReference type="GO" id="GO:0016846">
    <property type="term" value="F:carbon-sulfur lyase activity"/>
    <property type="evidence" value="ECO:0007669"/>
    <property type="project" value="InterPro"/>
</dbReference>
<dbReference type="PROSITE" id="PS51891">
    <property type="entry name" value="CENP_V_GFA"/>
    <property type="match status" value="1"/>
</dbReference>
<comment type="similarity">
    <text evidence="1">Belongs to the Gfa family.</text>
</comment>
<dbReference type="AlphaFoldDB" id="A0A9P7KL87"/>
<feature type="signal peptide" evidence="5">
    <location>
        <begin position="1"/>
        <end position="19"/>
    </location>
</feature>
<evidence type="ECO:0000256" key="3">
    <source>
        <dbReference type="ARBA" id="ARBA00022833"/>
    </source>
</evidence>
<sequence>MDTRKILSLFPVILQLVVTFKPLPCLSACFVSLKAASSSPDPLLPFLTLYSSLIAYTAYSPHFFNTITMAHYSQLQDILPLTGGCACGLIRYQLSLHPLLVHCCYCTACQRQTGSILAINAIVESTALTLLPSAPPTFAGTSSNPDPTPAGVQPAFARITSAESAVRKPQPEARTLSVCLPTESGVGQTVVSCPACHTGLWNKYVDGGPHLSSIRVGTLDKPWEIQPDVHLFTRSRQSWMAVNDDKPSFDEYYPKREDLLREDARKRYEALQPKIAEMRAELRAGWE</sequence>
<dbReference type="Proteomes" id="UP000782241">
    <property type="component" value="Unassembled WGS sequence"/>
</dbReference>
<feature type="chain" id="PRO_5040304548" description="CENP-V/GFA domain-containing protein" evidence="5">
    <location>
        <begin position="20"/>
        <end position="287"/>
    </location>
</feature>
<dbReference type="SUPFAM" id="SSF51316">
    <property type="entry name" value="Mss4-like"/>
    <property type="match status" value="1"/>
</dbReference>
<evidence type="ECO:0000256" key="5">
    <source>
        <dbReference type="SAM" id="SignalP"/>
    </source>
</evidence>
<keyword evidence="3" id="KW-0862">Zinc</keyword>
<keyword evidence="8" id="KW-1185">Reference proteome</keyword>
<name>A0A9P7KL87_9HYPO</name>
<gene>
    <name evidence="7" type="ORF">KAF25_001705</name>
</gene>
<dbReference type="PANTHER" id="PTHR33337:SF33">
    <property type="entry name" value="CENP-V_GFA DOMAIN-CONTAINING PROTEIN"/>
    <property type="match status" value="1"/>
</dbReference>
<organism evidence="7 8">
    <name type="scientific">Fusarium avenaceum</name>
    <dbReference type="NCBI Taxonomy" id="40199"/>
    <lineage>
        <taxon>Eukaryota</taxon>
        <taxon>Fungi</taxon>
        <taxon>Dikarya</taxon>
        <taxon>Ascomycota</taxon>
        <taxon>Pezizomycotina</taxon>
        <taxon>Sordariomycetes</taxon>
        <taxon>Hypocreomycetidae</taxon>
        <taxon>Hypocreales</taxon>
        <taxon>Nectriaceae</taxon>
        <taxon>Fusarium</taxon>
        <taxon>Fusarium tricinctum species complex</taxon>
    </lineage>
</organism>
<dbReference type="PANTHER" id="PTHR33337">
    <property type="entry name" value="GFA DOMAIN-CONTAINING PROTEIN"/>
    <property type="match status" value="1"/>
</dbReference>
<keyword evidence="2" id="KW-0479">Metal-binding</keyword>
<evidence type="ECO:0000313" key="7">
    <source>
        <dbReference type="EMBL" id="KAG5657116.1"/>
    </source>
</evidence>
<reference evidence="7" key="1">
    <citation type="submission" date="2021-04" db="EMBL/GenBank/DDBJ databases">
        <title>Draft genome of Fusarium avenaceum strain F156N33, isolated from an atmospheric sample in Virginia.</title>
        <authorList>
            <person name="Yang S."/>
            <person name="Vinatzer B.A."/>
            <person name="Coleman J."/>
        </authorList>
    </citation>
    <scope>NUCLEOTIDE SEQUENCE</scope>
    <source>
        <strain evidence="7">F156N33</strain>
    </source>
</reference>
<evidence type="ECO:0000256" key="1">
    <source>
        <dbReference type="ARBA" id="ARBA00005495"/>
    </source>
</evidence>
<evidence type="ECO:0000313" key="8">
    <source>
        <dbReference type="Proteomes" id="UP000782241"/>
    </source>
</evidence>
<proteinExistence type="inferred from homology"/>
<dbReference type="InterPro" id="IPR011057">
    <property type="entry name" value="Mss4-like_sf"/>
</dbReference>
<feature type="domain" description="CENP-V/GFA" evidence="6">
    <location>
        <begin position="81"/>
        <end position="202"/>
    </location>
</feature>
<dbReference type="InterPro" id="IPR006913">
    <property type="entry name" value="CENP-V/GFA"/>
</dbReference>